<dbReference type="SMART" id="SM00283">
    <property type="entry name" value="MA"/>
    <property type="match status" value="1"/>
</dbReference>
<dbReference type="InterPro" id="IPR004089">
    <property type="entry name" value="MCPsignal_dom"/>
</dbReference>
<dbReference type="SUPFAM" id="SSF58104">
    <property type="entry name" value="Methyl-accepting chemotaxis protein (MCP) signaling domain"/>
    <property type="match status" value="1"/>
</dbReference>
<keyword evidence="1" id="KW-0145">Chemotaxis</keyword>
<sequence length="418" mass="46269">MLFKNNNNDKILNILDNIEKYLKDDINSLTIDEFQCNGYNKKIKNKLDSICEILNQKHNDELLIYGELMLVSEKIGNGLIGDKIFHTETSNTKLNYIAKTINTLVDNLKFTINEITQILNDYSKFNYMKKLDTSLVDNDFRILFEGINKLRTTITEMLIENKSNGLTLDNSSDILLVNVDKLNKSSTQAASSLEETAAALEEITSNIKNNTENITKMANLASEVTIAANQGEKLASKTTISMEEINKQVSTINEAITVIDQIAFQTNILSLNAAVEAATAGEAGRGFAVVAAEVRNLANRSADAAKEIKSIVENATKKANEGKEIANNMILDYKNLNENINLTIELISGIQNASKEQLSGIEQINDAISQIDRQTQENASIASQTHDVAVLTDKISKLIVNNANEKEFEGKNSVKIKK</sequence>
<feature type="domain" description="Methyl-accepting transducer" evidence="4">
    <location>
        <begin position="164"/>
        <end position="393"/>
    </location>
</feature>
<dbReference type="PROSITE" id="PS50111">
    <property type="entry name" value="CHEMOTAXIS_TRANSDUC_2"/>
    <property type="match status" value="1"/>
</dbReference>
<comment type="caution">
    <text evidence="5">The sequence shown here is derived from an EMBL/GenBank/DDBJ whole genome shotgun (WGS) entry which is preliminary data.</text>
</comment>
<evidence type="ECO:0000313" key="6">
    <source>
        <dbReference type="Proteomes" id="UP000290870"/>
    </source>
</evidence>
<evidence type="ECO:0000256" key="2">
    <source>
        <dbReference type="ARBA" id="ARBA00029447"/>
    </source>
</evidence>
<dbReference type="EMBL" id="PDJZ01000002">
    <property type="protein sequence ID" value="RXJ85479.1"/>
    <property type="molecule type" value="Genomic_DNA"/>
</dbReference>
<keyword evidence="3" id="KW-0807">Transducer</keyword>
<proteinExistence type="inferred from homology"/>
<reference evidence="5 6" key="1">
    <citation type="submission" date="2017-10" db="EMBL/GenBank/DDBJ databases">
        <title>Genomics of the genus Arcobacter.</title>
        <authorList>
            <person name="Perez-Cataluna A."/>
            <person name="Figueras M.J."/>
        </authorList>
    </citation>
    <scope>NUCLEOTIDE SEQUENCE [LARGE SCALE GENOMIC DNA]</scope>
    <source>
        <strain evidence="5 6">F26</strain>
    </source>
</reference>
<comment type="similarity">
    <text evidence="2">Belongs to the methyl-accepting chemotaxis (MCP) protein family.</text>
</comment>
<dbReference type="PANTHER" id="PTHR43531:SF11">
    <property type="entry name" value="METHYL-ACCEPTING CHEMOTAXIS PROTEIN 3"/>
    <property type="match status" value="1"/>
</dbReference>
<dbReference type="OrthoDB" id="5337214at2"/>
<dbReference type="InterPro" id="IPR004090">
    <property type="entry name" value="Chemotax_Me-accpt_rcpt"/>
</dbReference>
<dbReference type="GO" id="GO:0006935">
    <property type="term" value="P:chemotaxis"/>
    <property type="evidence" value="ECO:0007669"/>
    <property type="project" value="UniProtKB-KW"/>
</dbReference>
<organism evidence="5 6">
    <name type="scientific">Arcobacter cloacae</name>
    <dbReference type="NCBI Taxonomy" id="1054034"/>
    <lineage>
        <taxon>Bacteria</taxon>
        <taxon>Pseudomonadati</taxon>
        <taxon>Campylobacterota</taxon>
        <taxon>Epsilonproteobacteria</taxon>
        <taxon>Campylobacterales</taxon>
        <taxon>Arcobacteraceae</taxon>
        <taxon>Arcobacter</taxon>
    </lineage>
</organism>
<protein>
    <submittedName>
        <fullName evidence="5">Chemotaxis protein</fullName>
    </submittedName>
</protein>
<dbReference type="Gene3D" id="1.10.287.950">
    <property type="entry name" value="Methyl-accepting chemotaxis protein"/>
    <property type="match status" value="1"/>
</dbReference>
<evidence type="ECO:0000256" key="1">
    <source>
        <dbReference type="ARBA" id="ARBA00022500"/>
    </source>
</evidence>
<dbReference type="InterPro" id="IPR051310">
    <property type="entry name" value="MCP_chemotaxis"/>
</dbReference>
<dbReference type="Proteomes" id="UP000290870">
    <property type="component" value="Unassembled WGS sequence"/>
</dbReference>
<gene>
    <name evidence="5" type="ORF">CRU90_02560</name>
</gene>
<dbReference type="GO" id="GO:0016020">
    <property type="term" value="C:membrane"/>
    <property type="evidence" value="ECO:0007669"/>
    <property type="project" value="InterPro"/>
</dbReference>
<dbReference type="PANTHER" id="PTHR43531">
    <property type="entry name" value="PROTEIN ICFG"/>
    <property type="match status" value="1"/>
</dbReference>
<dbReference type="GO" id="GO:0007165">
    <property type="term" value="P:signal transduction"/>
    <property type="evidence" value="ECO:0007669"/>
    <property type="project" value="UniProtKB-KW"/>
</dbReference>
<dbReference type="PRINTS" id="PR00260">
    <property type="entry name" value="CHEMTRNSDUCR"/>
</dbReference>
<dbReference type="GO" id="GO:0004888">
    <property type="term" value="F:transmembrane signaling receptor activity"/>
    <property type="evidence" value="ECO:0007669"/>
    <property type="project" value="InterPro"/>
</dbReference>
<dbReference type="AlphaFoldDB" id="A0A4Q0ZGC7"/>
<evidence type="ECO:0000259" key="4">
    <source>
        <dbReference type="PROSITE" id="PS50111"/>
    </source>
</evidence>
<accession>A0A4Q0ZGC7</accession>
<evidence type="ECO:0000313" key="5">
    <source>
        <dbReference type="EMBL" id="RXJ85479.1"/>
    </source>
</evidence>
<name>A0A4Q0ZGC7_9BACT</name>
<evidence type="ECO:0000256" key="3">
    <source>
        <dbReference type="PROSITE-ProRule" id="PRU00284"/>
    </source>
</evidence>
<dbReference type="Pfam" id="PF00015">
    <property type="entry name" value="MCPsignal"/>
    <property type="match status" value="1"/>
</dbReference>